<protein>
    <submittedName>
        <fullName evidence="6">Prepilin peptidase-dependent pilin</fullName>
    </submittedName>
</protein>
<dbReference type="OrthoDB" id="5918848at2"/>
<organism evidence="6 7">
    <name type="scientific">Edwardsiella tarda</name>
    <dbReference type="NCBI Taxonomy" id="636"/>
    <lineage>
        <taxon>Bacteria</taxon>
        <taxon>Pseudomonadati</taxon>
        <taxon>Pseudomonadota</taxon>
        <taxon>Gammaproteobacteria</taxon>
        <taxon>Enterobacterales</taxon>
        <taxon>Hafniaceae</taxon>
        <taxon>Edwardsiella</taxon>
    </lineage>
</organism>
<dbReference type="PANTHER" id="PTHR30093">
    <property type="entry name" value="GENERAL SECRETION PATHWAY PROTEIN G"/>
    <property type="match status" value="1"/>
</dbReference>
<evidence type="ECO:0000313" key="6">
    <source>
        <dbReference type="EMBL" id="PEH73588.1"/>
    </source>
</evidence>
<gene>
    <name evidence="6" type="ORF">CRM76_17445</name>
</gene>
<dbReference type="GO" id="GO:0043107">
    <property type="term" value="P:type IV pilus-dependent motility"/>
    <property type="evidence" value="ECO:0007669"/>
    <property type="project" value="TreeGrafter"/>
</dbReference>
<feature type="transmembrane region" description="Helical" evidence="5">
    <location>
        <begin position="12"/>
        <end position="30"/>
    </location>
</feature>
<dbReference type="InterPro" id="IPR001082">
    <property type="entry name" value="Pilin"/>
</dbReference>
<dbReference type="EMBL" id="PDDV01000013">
    <property type="protein sequence ID" value="PEH73588.1"/>
    <property type="molecule type" value="Genomic_DNA"/>
</dbReference>
<dbReference type="GO" id="GO:0007155">
    <property type="term" value="P:cell adhesion"/>
    <property type="evidence" value="ECO:0007669"/>
    <property type="project" value="InterPro"/>
</dbReference>
<keyword evidence="5" id="KW-0472">Membrane</keyword>
<proteinExistence type="inferred from homology"/>
<dbReference type="Proteomes" id="UP000219788">
    <property type="component" value="Unassembled WGS sequence"/>
</dbReference>
<dbReference type="Pfam" id="PF00114">
    <property type="entry name" value="Pilin"/>
    <property type="match status" value="1"/>
</dbReference>
<reference evidence="7" key="1">
    <citation type="submission" date="2017-09" db="EMBL/GenBank/DDBJ databases">
        <title>FDA dAtabase for Regulatory Grade micrObial Sequences (FDA-ARGOS): Supporting development and validation of Infectious Disease Dx tests.</title>
        <authorList>
            <person name="Goldberg B."/>
            <person name="Campos J."/>
            <person name="Tallon L."/>
            <person name="Sadzewicz L."/>
            <person name="Ott S."/>
            <person name="Zhao X."/>
            <person name="Nagaraj S."/>
            <person name="Vavikolanu K."/>
            <person name="Aluvathingal J."/>
            <person name="Nadendla S."/>
            <person name="Geyer C."/>
            <person name="Sichtig H."/>
        </authorList>
    </citation>
    <scope>NUCLEOTIDE SEQUENCE [LARGE SCALE GENOMIC DNA]</scope>
    <source>
        <strain evidence="7">FDAARGOS_370</strain>
    </source>
</reference>
<keyword evidence="5" id="KW-0812">Transmembrane</keyword>
<dbReference type="PANTHER" id="PTHR30093:SF34">
    <property type="entry name" value="PREPILIN PEPTIDASE-DEPENDENT PROTEIN D"/>
    <property type="match status" value="1"/>
</dbReference>
<dbReference type="AlphaFoldDB" id="A0A2A7U5M1"/>
<dbReference type="STRING" id="636.AAW15_12795"/>
<dbReference type="PROSITE" id="PS00409">
    <property type="entry name" value="PROKAR_NTER_METHYL"/>
    <property type="match status" value="1"/>
</dbReference>
<keyword evidence="5" id="KW-1133">Transmembrane helix</keyword>
<keyword evidence="4" id="KW-0281">Fimbrium</keyword>
<evidence type="ECO:0000256" key="1">
    <source>
        <dbReference type="ARBA" id="ARBA00004167"/>
    </source>
</evidence>
<keyword evidence="3" id="KW-0488">Methylation</keyword>
<dbReference type="InterPro" id="IPR045584">
    <property type="entry name" value="Pilin-like"/>
</dbReference>
<dbReference type="InterPro" id="IPR012902">
    <property type="entry name" value="N_methyl_site"/>
</dbReference>
<dbReference type="GO" id="GO:0016020">
    <property type="term" value="C:membrane"/>
    <property type="evidence" value="ECO:0007669"/>
    <property type="project" value="UniProtKB-SubCell"/>
</dbReference>
<dbReference type="RefSeq" id="WP_005282704.1">
    <property type="nucleotide sequence ID" value="NZ_CABKPF010000083.1"/>
</dbReference>
<comment type="caution">
    <text evidence="6">The sequence shown here is derived from an EMBL/GenBank/DDBJ whole genome shotgun (WGS) entry which is preliminary data.</text>
</comment>
<accession>A0A2A7U5M1</accession>
<comment type="similarity">
    <text evidence="2 4">Belongs to the N-Me-Phe pilin family.</text>
</comment>
<dbReference type="NCBIfam" id="NF007862">
    <property type="entry name" value="PRK10574.1"/>
    <property type="match status" value="1"/>
</dbReference>
<evidence type="ECO:0000313" key="7">
    <source>
        <dbReference type="Proteomes" id="UP000219788"/>
    </source>
</evidence>
<dbReference type="SUPFAM" id="SSF54523">
    <property type="entry name" value="Pili subunits"/>
    <property type="match status" value="1"/>
</dbReference>
<evidence type="ECO:0000256" key="4">
    <source>
        <dbReference type="RuleBase" id="RU000389"/>
    </source>
</evidence>
<name>A0A2A7U5M1_EDWTA</name>
<comment type="subcellular location">
    <subcellularLocation>
        <location evidence="1">Membrane</location>
        <topology evidence="1">Single-pass membrane protein</topology>
    </subcellularLocation>
</comment>
<dbReference type="GO" id="GO:0044096">
    <property type="term" value="C:type IV pilus"/>
    <property type="evidence" value="ECO:0007669"/>
    <property type="project" value="TreeGrafter"/>
</dbReference>
<evidence type="ECO:0000256" key="3">
    <source>
        <dbReference type="ARBA" id="ARBA00022481"/>
    </source>
</evidence>
<dbReference type="NCBIfam" id="TIGR02532">
    <property type="entry name" value="IV_pilin_GFxxxE"/>
    <property type="match status" value="1"/>
</dbReference>
<evidence type="ECO:0000256" key="2">
    <source>
        <dbReference type="ARBA" id="ARBA00005233"/>
    </source>
</evidence>
<sequence>MSSQHGFTLLELMVVIAIIAILGAIAVPAYQRYLQKAAMTDVLQAVTPYKTEVELCALEQGSLAGCSAAQLGLATLPPSTYIANLDVAQGVISLSGQQALAGLQVTLTPELNRDAGTLRWQQHCQSDGAEPTLLASCRSILRDNGNDQP</sequence>
<evidence type="ECO:0000256" key="5">
    <source>
        <dbReference type="SAM" id="Phobius"/>
    </source>
</evidence>
<dbReference type="Gene3D" id="3.30.700.10">
    <property type="entry name" value="Glycoprotein, Type 4 Pilin"/>
    <property type="match status" value="1"/>
</dbReference>
<dbReference type="Pfam" id="PF07963">
    <property type="entry name" value="N_methyl"/>
    <property type="match status" value="1"/>
</dbReference>